<evidence type="ECO:0000313" key="3">
    <source>
        <dbReference type="EMBL" id="SPD73598.1"/>
    </source>
</evidence>
<dbReference type="InterPro" id="IPR032466">
    <property type="entry name" value="Metal_Hydrolase"/>
</dbReference>
<dbReference type="PANTHER" id="PTHR21240:SF19">
    <property type="entry name" value="CATALYTIC_ HYDROLASE"/>
    <property type="match status" value="1"/>
</dbReference>
<dbReference type="InterPro" id="IPR006680">
    <property type="entry name" value="Amidohydro-rel"/>
</dbReference>
<dbReference type="InterPro" id="IPR032465">
    <property type="entry name" value="ACMSD"/>
</dbReference>
<keyword evidence="3" id="KW-0378">Hydrolase</keyword>
<dbReference type="Pfam" id="PF04909">
    <property type="entry name" value="Amidohydro_2"/>
    <property type="match status" value="1"/>
</dbReference>
<evidence type="ECO:0000259" key="2">
    <source>
        <dbReference type="Pfam" id="PF04909"/>
    </source>
</evidence>
<accession>A0A445MVV4</accession>
<gene>
    <name evidence="3" type="ORF">PITCH_A1910004</name>
</gene>
<feature type="domain" description="Amidohydrolase-related" evidence="2">
    <location>
        <begin position="87"/>
        <end position="282"/>
    </location>
</feature>
<reference evidence="3" key="1">
    <citation type="submission" date="2018-01" db="EMBL/GenBank/DDBJ databases">
        <authorList>
            <person name="Regsiter A."/>
            <person name="William W."/>
        </authorList>
    </citation>
    <scope>NUCLEOTIDE SEQUENCE</scope>
    <source>
        <strain evidence="3">TRIP AH-1</strain>
    </source>
</reference>
<organism evidence="3">
    <name type="scientific">uncultured Desulfobacterium sp</name>
    <dbReference type="NCBI Taxonomy" id="201089"/>
    <lineage>
        <taxon>Bacteria</taxon>
        <taxon>Pseudomonadati</taxon>
        <taxon>Thermodesulfobacteriota</taxon>
        <taxon>Desulfobacteria</taxon>
        <taxon>Desulfobacterales</taxon>
        <taxon>Desulfobacteriaceae</taxon>
        <taxon>Desulfobacterium</taxon>
        <taxon>environmental samples</taxon>
    </lineage>
</organism>
<dbReference type="AlphaFoldDB" id="A0A445MVV4"/>
<dbReference type="GO" id="GO:0016787">
    <property type="term" value="F:hydrolase activity"/>
    <property type="evidence" value="ECO:0007669"/>
    <property type="project" value="UniProtKB-KW"/>
</dbReference>
<dbReference type="PANTHER" id="PTHR21240">
    <property type="entry name" value="2-AMINO-3-CARBOXYLMUCONATE-6-SEMIALDEHYDE DECARBOXYLASE"/>
    <property type="match status" value="1"/>
</dbReference>
<proteinExistence type="predicted"/>
<name>A0A445MVV4_9BACT</name>
<evidence type="ECO:0000256" key="1">
    <source>
        <dbReference type="ARBA" id="ARBA00023239"/>
    </source>
</evidence>
<dbReference type="SUPFAM" id="SSF51556">
    <property type="entry name" value="Metallo-dependent hydrolases"/>
    <property type="match status" value="1"/>
</dbReference>
<protein>
    <submittedName>
        <fullName evidence="3">Putative amidohydrolase 2</fullName>
    </submittedName>
</protein>
<dbReference type="GO" id="GO:0016831">
    <property type="term" value="F:carboxy-lyase activity"/>
    <property type="evidence" value="ECO:0007669"/>
    <property type="project" value="InterPro"/>
</dbReference>
<dbReference type="EMBL" id="OJIN01000103">
    <property type="protein sequence ID" value="SPD73598.1"/>
    <property type="molecule type" value="Genomic_DNA"/>
</dbReference>
<keyword evidence="1" id="KW-0456">Lyase</keyword>
<sequence>MEDIKAIDVMNYPFDPELVKIWWEGSPEMRLMKDTMFKGKIPFIMCSTDEFVAEMDKAGYDKVFVTMPRMYSYHRRELLINFSLEQISDSIKKYPDRLIGMAPYNPLKIMESVRIIERSVKEFGFKGVYAHVLGQDIRPDDKSMYPCYAKCVELGIPFSMQLGHSLEILPSDPGRPIYLDKVALDFPELTIIGSHTGWPWCEELIALAWKHPNVYLDVSAHLPQYLDPSIVNFMNTRGRSKCLFGTNGLGLARCKEQFMALNIREETKKAVLRDNALRVFNLA</sequence>
<dbReference type="Gene3D" id="3.20.20.140">
    <property type="entry name" value="Metal-dependent hydrolases"/>
    <property type="match status" value="1"/>
</dbReference>